<reference evidence="2 3" key="1">
    <citation type="submission" date="2020-11" db="EMBL/GenBank/DDBJ databases">
        <title>Description of Pontivivens ytuae sp. nov. isolated from deep sea sediment of Mariana Trench.</title>
        <authorList>
            <person name="Wang Z."/>
            <person name="Sun Q.-L."/>
            <person name="Xu X.-D."/>
            <person name="Tang Y.-Z."/>
            <person name="Zhang J."/>
        </authorList>
    </citation>
    <scope>NUCLEOTIDE SEQUENCE [LARGE SCALE GENOMIC DNA]</scope>
    <source>
        <strain evidence="2 3">MT2928</strain>
    </source>
</reference>
<keyword evidence="1" id="KW-0732">Signal</keyword>
<proteinExistence type="predicted"/>
<feature type="signal peptide" evidence="1">
    <location>
        <begin position="1"/>
        <end position="18"/>
    </location>
</feature>
<feature type="chain" id="PRO_5032593805" evidence="1">
    <location>
        <begin position="19"/>
        <end position="147"/>
    </location>
</feature>
<sequence length="147" mass="16127">MRLALLIAALLIPGSAFADRYIPGPPVGSASRFTLDVNGVQLRRQHAAFQDRYHRSHRARGGDTIIIANDSTIIVAPDRDRIVDVRRGRSLSTNRVSVRSTATSGTPTALPRARRVTQTAPPISIVRTDRDRGRTVSGQSFIFVLSR</sequence>
<keyword evidence="3" id="KW-1185">Reference proteome</keyword>
<protein>
    <submittedName>
        <fullName evidence="2">Uncharacterized protein</fullName>
    </submittedName>
</protein>
<evidence type="ECO:0000313" key="3">
    <source>
        <dbReference type="Proteomes" id="UP000594800"/>
    </source>
</evidence>
<organism evidence="2 3">
    <name type="scientific">Pontivivens ytuae</name>
    <dbReference type="NCBI Taxonomy" id="2789856"/>
    <lineage>
        <taxon>Bacteria</taxon>
        <taxon>Pseudomonadati</taxon>
        <taxon>Pseudomonadota</taxon>
        <taxon>Alphaproteobacteria</taxon>
        <taxon>Rhodobacterales</taxon>
        <taxon>Paracoccaceae</taxon>
        <taxon>Pontivivens</taxon>
    </lineage>
</organism>
<name>A0A7S9LUT8_9RHOB</name>
<evidence type="ECO:0000313" key="2">
    <source>
        <dbReference type="EMBL" id="QPH55662.1"/>
    </source>
</evidence>
<gene>
    <name evidence="2" type="ORF">I0K15_08025</name>
</gene>
<dbReference type="AlphaFoldDB" id="A0A7S9LUT8"/>
<dbReference type="RefSeq" id="WP_196104924.1">
    <property type="nucleotide sequence ID" value="NZ_CP064942.1"/>
</dbReference>
<evidence type="ECO:0000256" key="1">
    <source>
        <dbReference type="SAM" id="SignalP"/>
    </source>
</evidence>
<dbReference type="KEGG" id="poz:I0K15_08025"/>
<accession>A0A7S9LUT8</accession>
<dbReference type="EMBL" id="CP064942">
    <property type="protein sequence ID" value="QPH55662.1"/>
    <property type="molecule type" value="Genomic_DNA"/>
</dbReference>
<dbReference type="Proteomes" id="UP000594800">
    <property type="component" value="Chromosome"/>
</dbReference>